<proteinExistence type="predicted"/>
<reference evidence="1" key="2">
    <citation type="journal article" date="2015" name="Fish Shellfish Immunol.">
        <title>Early steps in the European eel (Anguilla anguilla)-Vibrio vulnificus interaction in the gills: Role of the RtxA13 toxin.</title>
        <authorList>
            <person name="Callol A."/>
            <person name="Pajuelo D."/>
            <person name="Ebbesson L."/>
            <person name="Teles M."/>
            <person name="MacKenzie S."/>
            <person name="Amaro C."/>
        </authorList>
    </citation>
    <scope>NUCLEOTIDE SEQUENCE</scope>
</reference>
<protein>
    <submittedName>
        <fullName evidence="1">Uncharacterized protein</fullName>
    </submittedName>
</protein>
<reference evidence="1" key="1">
    <citation type="submission" date="2014-11" db="EMBL/GenBank/DDBJ databases">
        <authorList>
            <person name="Amaro Gonzalez C."/>
        </authorList>
    </citation>
    <scope>NUCLEOTIDE SEQUENCE</scope>
</reference>
<name>A0A0E9X998_ANGAN</name>
<dbReference type="EMBL" id="GBXM01009275">
    <property type="protein sequence ID" value="JAH99302.1"/>
    <property type="molecule type" value="Transcribed_RNA"/>
</dbReference>
<organism evidence="1">
    <name type="scientific">Anguilla anguilla</name>
    <name type="common">European freshwater eel</name>
    <name type="synonym">Muraena anguilla</name>
    <dbReference type="NCBI Taxonomy" id="7936"/>
    <lineage>
        <taxon>Eukaryota</taxon>
        <taxon>Metazoa</taxon>
        <taxon>Chordata</taxon>
        <taxon>Craniata</taxon>
        <taxon>Vertebrata</taxon>
        <taxon>Euteleostomi</taxon>
        <taxon>Actinopterygii</taxon>
        <taxon>Neopterygii</taxon>
        <taxon>Teleostei</taxon>
        <taxon>Anguilliformes</taxon>
        <taxon>Anguillidae</taxon>
        <taxon>Anguilla</taxon>
    </lineage>
</organism>
<sequence length="75" mass="8511">MSRQRQTHRNIPLLNAGPHAAFQGFNLKEATDCTHISCQSCGRLIYALHAIRRLCICNPTLHMLHNIPKKTMSET</sequence>
<dbReference type="AlphaFoldDB" id="A0A0E9X998"/>
<accession>A0A0E9X998</accession>
<evidence type="ECO:0000313" key="1">
    <source>
        <dbReference type="EMBL" id="JAH99302.1"/>
    </source>
</evidence>